<protein>
    <recommendedName>
        <fullName evidence="6">Protein transport protein sec16</fullName>
    </recommendedName>
</protein>
<accession>A0A1S0UIR4</accession>
<evidence type="ECO:0000256" key="5">
    <source>
        <dbReference type="ARBA" id="ARBA00022892"/>
    </source>
</evidence>
<comment type="similarity">
    <text evidence="2 6">Belongs to the SEC16 family.</text>
</comment>
<dbReference type="Pfam" id="PF12931">
    <property type="entry name" value="TPR_Sec16"/>
    <property type="match status" value="1"/>
</dbReference>
<keyword evidence="3 6" id="KW-0813">Transport</keyword>
<feature type="region of interest" description="Disordered" evidence="7">
    <location>
        <begin position="484"/>
        <end position="515"/>
    </location>
</feature>
<evidence type="ECO:0000256" key="4">
    <source>
        <dbReference type="ARBA" id="ARBA00022824"/>
    </source>
</evidence>
<dbReference type="KEGG" id="loa:LOAG_17564"/>
<feature type="region of interest" description="Disordered" evidence="7">
    <location>
        <begin position="798"/>
        <end position="819"/>
    </location>
</feature>
<sequence>MSQFYWQLQTDTQQQEKNNAKDGNEWKCVGLTNDNTCEGLQHQQQQQQQQSYWWYQQNQTGTDPYSAAAFEGFRASSGNVAPLKNWQTSITPNIPSTFSAQQQQERIPEEKTVSYEVHEQENEQVQYSFGVHQTILDSERSFPGHNIEDRKVSGGKYDVQHVQVELVSADDAQGNVATGALLPEEEHVTESNLPVVAVAQVTPMIATAITTATETSFSAGVLSCNQTFPAAVPSANVARVGPISNHDSLGFSVNRVVPTLQSVIPNLQMPPLEPVAISARDAPILLTEETGEVQNTAAIEGTQAASNFVSLANSQQPDAGEVSVKGQDLDRNSTSNRLREVLNEDVNSLSTDDVQEARGQNELRQILKKDDKERGTAMSTSAEQSTDSTMAEDSLSRPNEKHMDSKNIRDRYRIIRQQYPEVIKRLDRLRMEAHNLDCRSMQKAPLVEVDENSHRSISNRKQINSAMIGLDSKVTANLKDVEPMLDSRPSSKMNHSYTFPDHRSSEDSSTKNDVSYGEDFVNSLRRNRHARTREHDFLSRGTKSEMGEIGPYRGPAFAKHRHMMQHAYGYHSSAGYQSYEYYPSGRQSLGPHLGRHAAHELAMMHNDGNVPARRPQSSFDAPYSKYQQFNEFAQDFRRNGGGEHSFESGEESSGSDSEIARIHNGQKMAQRTATTRHNAMPFTAPNEFYYFGVIQLPQERVEYIMRRLPPPPEYFQLPAIEKAAYLFYCVLYRHHYLPVDLFHKKFNREYFSYMCEGDSAEIALWKICKHTQDEYIAKRSINQLKAYEMSQKQLFSDEHETLDSRQSERGSRCDVENDSDHLSIDSATKEPLKFRVPHSFLRFGVGGKVIMLNVQNSENILEIRDLKSLFSNHKLSRISNAIESFRGPLVAGFTPTHSVHLYVQRQIELILKSEAYLLNPSNSLESDCLLIWQLLEMLVQQQGRVTGPDLSRLLMATCDVSEQRRHGKEKSSLHTPANSNERFVDSKAYDRFTQLLLGGHIIEALESAIKDGLYSDAMILARRMCVNEPQELEKIETAFLSHRSELNPVMTLLSVANGQPAPVLTSPPMDEVDSWRSHAAIVLANLNTPAALGTVYQLGCVLARRGLHAAADFCFLAVNLLIPSYNPFQPVPRSEDMNADVRRHIILIHATLPGEEMDFKFSKGFSILDLHATEIFQYSIKLANNGFPVNSNASLVYQLLRLDYAEMVSEFGNSAIDAFRYCVEIAKEIWDRHHEIDIRQLERLYELAERLKFVASADTNSTTWIPALRSFIDKQQMIEESKVVQDDSAAVIDHNTEDVSSQIKATEDFIEDSGSQANDFINTPTLGSQTIKWQIGQEEVTISTVPVNQHEVENRKPENTEYRMQPEQLQRRVETCSNTNISVNPSQYSSLPPVLPVSAKDPAESSSTTHTTIVSPPLSQANEQNSHEAVQSYYDDGTYEWKILKMEQQADPKGADSEIAAEYATNGNSTFTNGHENSPHRNVDHLEGKILNGMAPIGRTESQIQGTLQSGYVPPIIQNSERSYPSQQQPNMVRKDEKTLNEGNVVNDHRQNAGLFSKLKATIAKAIPSNNEMILPDDKHPSIVWDPNLNRYVGEGIEEESVPDPPPSVSLTSEKQNGSAHGMVGGLTAARLSGGSRYFNPLIETSSSKPTTHTAPLLPPVPAAASFGFIPSMPDDNEASTESPFSMHTGPLSKEAEIAE</sequence>
<dbReference type="PANTHER" id="PTHR13402:SF6">
    <property type="entry name" value="SECRETORY 16, ISOFORM I"/>
    <property type="match status" value="1"/>
</dbReference>
<proteinExistence type="inferred from homology"/>
<organism evidence="10">
    <name type="scientific">Loa loa</name>
    <name type="common">Eye worm</name>
    <name type="synonym">Filaria loa</name>
    <dbReference type="NCBI Taxonomy" id="7209"/>
    <lineage>
        <taxon>Eukaryota</taxon>
        <taxon>Metazoa</taxon>
        <taxon>Ecdysozoa</taxon>
        <taxon>Nematoda</taxon>
        <taxon>Chromadorea</taxon>
        <taxon>Rhabditida</taxon>
        <taxon>Spirurina</taxon>
        <taxon>Spiruromorpha</taxon>
        <taxon>Filarioidea</taxon>
        <taxon>Onchocercidae</taxon>
        <taxon>Loa</taxon>
    </lineage>
</organism>
<gene>
    <name evidence="10" type="ORF">LOAG_17564</name>
</gene>
<dbReference type="OrthoDB" id="8918678at2759"/>
<feature type="compositionally biased region" description="Basic and acidic residues" evidence="7">
    <location>
        <begin position="637"/>
        <end position="647"/>
    </location>
</feature>
<feature type="compositionally biased region" description="Polar residues" evidence="7">
    <location>
        <begin position="377"/>
        <end position="391"/>
    </location>
</feature>
<feature type="compositionally biased region" description="Polar residues" evidence="7">
    <location>
        <begin position="1381"/>
        <end position="1390"/>
    </location>
</feature>
<feature type="compositionally biased region" description="Polar residues" evidence="7">
    <location>
        <begin position="1404"/>
        <end position="1425"/>
    </location>
</feature>
<evidence type="ECO:0000256" key="1">
    <source>
        <dbReference type="ARBA" id="ARBA00004240"/>
    </source>
</evidence>
<feature type="region of interest" description="Disordered" evidence="7">
    <location>
        <begin position="316"/>
        <end position="335"/>
    </location>
</feature>
<name>A0A1S0UIR4_LOALO</name>
<feature type="region of interest" description="Disordered" evidence="7">
    <location>
        <begin position="637"/>
        <end position="657"/>
    </location>
</feature>
<evidence type="ECO:0000256" key="6">
    <source>
        <dbReference type="RuleBase" id="RU364101"/>
    </source>
</evidence>
<dbReference type="Gene3D" id="1.25.40.1030">
    <property type="match status" value="1"/>
</dbReference>
<dbReference type="EMBL" id="JH712158">
    <property type="protein sequence ID" value="EJD75258.1"/>
    <property type="molecule type" value="Genomic_DNA"/>
</dbReference>
<dbReference type="GO" id="GO:0007030">
    <property type="term" value="P:Golgi organization"/>
    <property type="evidence" value="ECO:0007669"/>
    <property type="project" value="TreeGrafter"/>
</dbReference>
<evidence type="ECO:0000259" key="8">
    <source>
        <dbReference type="Pfam" id="PF12931"/>
    </source>
</evidence>
<feature type="region of interest" description="Disordered" evidence="7">
    <location>
        <begin position="1381"/>
        <end position="1425"/>
    </location>
</feature>
<keyword evidence="6" id="KW-0653">Protein transport</keyword>
<dbReference type="InterPro" id="IPR024298">
    <property type="entry name" value="Sec16_Sec23-bd"/>
</dbReference>
<keyword evidence="6" id="KW-0333">Golgi apparatus</keyword>
<feature type="region of interest" description="Disordered" evidence="7">
    <location>
        <begin position="1668"/>
        <end position="1700"/>
    </location>
</feature>
<dbReference type="PANTHER" id="PTHR13402">
    <property type="entry name" value="RGPR-RELATED"/>
    <property type="match status" value="1"/>
</dbReference>
<dbReference type="GO" id="GO:0070971">
    <property type="term" value="C:endoplasmic reticulum exit site"/>
    <property type="evidence" value="ECO:0007669"/>
    <property type="project" value="TreeGrafter"/>
</dbReference>
<dbReference type="InParanoid" id="A0A1S0UIR4"/>
<dbReference type="OMA" id="ERVEYIM"/>
<dbReference type="InterPro" id="IPR024340">
    <property type="entry name" value="Sec16_CCD"/>
</dbReference>
<feature type="compositionally biased region" description="Polar residues" evidence="7">
    <location>
        <begin position="488"/>
        <end position="497"/>
    </location>
</feature>
<feature type="compositionally biased region" description="Basic and acidic residues" evidence="7">
    <location>
        <begin position="394"/>
        <end position="406"/>
    </location>
</feature>
<feature type="domain" description="Sec16 Sec23-binding" evidence="8">
    <location>
        <begin position="994"/>
        <end position="1266"/>
    </location>
</feature>
<evidence type="ECO:0000256" key="2">
    <source>
        <dbReference type="ARBA" id="ARBA00005927"/>
    </source>
</evidence>
<dbReference type="FunCoup" id="A0A1S0UIR4">
    <property type="interactions" value="93"/>
</dbReference>
<feature type="domain" description="Sec16 central conserved" evidence="9">
    <location>
        <begin position="839"/>
        <end position="943"/>
    </location>
</feature>
<comment type="subcellular location">
    <subcellularLocation>
        <location evidence="1">Endoplasmic reticulum</location>
    </subcellularLocation>
    <subcellularLocation>
        <location evidence="6">Golgi apparatus membrane</location>
    </subcellularLocation>
</comment>
<keyword evidence="5 6" id="KW-0931">ER-Golgi transport</keyword>
<dbReference type="CDD" id="cd09233">
    <property type="entry name" value="ACE1-Sec16-like"/>
    <property type="match status" value="1"/>
</dbReference>
<dbReference type="RefSeq" id="XP_020306133.1">
    <property type="nucleotide sequence ID" value="XM_020450224.1"/>
</dbReference>
<evidence type="ECO:0000256" key="3">
    <source>
        <dbReference type="ARBA" id="ARBA00022448"/>
    </source>
</evidence>
<reference evidence="10" key="1">
    <citation type="submission" date="2012-04" db="EMBL/GenBank/DDBJ databases">
        <title>The Genome Sequence of Loa loa.</title>
        <authorList>
            <consortium name="The Broad Institute Genome Sequencing Platform"/>
            <consortium name="Broad Institute Genome Sequencing Center for Infectious Disease"/>
            <person name="Nutman T.B."/>
            <person name="Fink D.L."/>
            <person name="Russ C."/>
            <person name="Young S."/>
            <person name="Zeng Q."/>
            <person name="Gargeya S."/>
            <person name="Alvarado L."/>
            <person name="Berlin A."/>
            <person name="Chapman S.B."/>
            <person name="Chen Z."/>
            <person name="Freedman E."/>
            <person name="Gellesch M."/>
            <person name="Goldberg J."/>
            <person name="Griggs A."/>
            <person name="Gujja S."/>
            <person name="Heilman E.R."/>
            <person name="Heiman D."/>
            <person name="Howarth C."/>
            <person name="Mehta T."/>
            <person name="Neiman D."/>
            <person name="Pearson M."/>
            <person name="Roberts A."/>
            <person name="Saif S."/>
            <person name="Shea T."/>
            <person name="Shenoy N."/>
            <person name="Sisk P."/>
            <person name="Stolte C."/>
            <person name="Sykes S."/>
            <person name="White J."/>
            <person name="Yandava C."/>
            <person name="Haas B."/>
            <person name="Henn M.R."/>
            <person name="Nusbaum C."/>
            <person name="Birren B."/>
        </authorList>
    </citation>
    <scope>NUCLEOTIDE SEQUENCE [LARGE SCALE GENOMIC DNA]</scope>
</reference>
<dbReference type="GeneID" id="9948301"/>
<dbReference type="Pfam" id="PF12932">
    <property type="entry name" value="Sec16"/>
    <property type="match status" value="1"/>
</dbReference>
<dbReference type="CTD" id="9948301"/>
<dbReference type="GO" id="GO:0070973">
    <property type="term" value="P:protein localization to endoplasmic reticulum exit site"/>
    <property type="evidence" value="ECO:0007669"/>
    <property type="project" value="TreeGrafter"/>
</dbReference>
<dbReference type="GO" id="GO:0016192">
    <property type="term" value="P:vesicle-mediated transport"/>
    <property type="evidence" value="ECO:0007669"/>
    <property type="project" value="UniProtKB-KW"/>
</dbReference>
<feature type="region of interest" description="Disordered" evidence="7">
    <location>
        <begin position="367"/>
        <end position="406"/>
    </location>
</feature>
<keyword evidence="4 6" id="KW-0256">Endoplasmic reticulum</keyword>
<evidence type="ECO:0000256" key="7">
    <source>
        <dbReference type="SAM" id="MobiDB-lite"/>
    </source>
</evidence>
<keyword evidence="6" id="KW-0472">Membrane</keyword>
<dbReference type="GO" id="GO:0012507">
    <property type="term" value="C:ER to Golgi transport vesicle membrane"/>
    <property type="evidence" value="ECO:0007669"/>
    <property type="project" value="TreeGrafter"/>
</dbReference>
<evidence type="ECO:0000259" key="9">
    <source>
        <dbReference type="Pfam" id="PF12932"/>
    </source>
</evidence>
<evidence type="ECO:0000313" key="10">
    <source>
        <dbReference type="EMBL" id="EJD75258.1"/>
    </source>
</evidence>
<feature type="region of interest" description="Disordered" evidence="7">
    <location>
        <begin position="1598"/>
        <end position="1620"/>
    </location>
</feature>
<dbReference type="GO" id="GO:0015031">
    <property type="term" value="P:protein transport"/>
    <property type="evidence" value="ECO:0007669"/>
    <property type="project" value="UniProtKB-KW"/>
</dbReference>
<feature type="compositionally biased region" description="Basic and acidic residues" evidence="7">
    <location>
        <begin position="500"/>
        <end position="510"/>
    </location>
</feature>
<dbReference type="GO" id="GO:0000139">
    <property type="term" value="C:Golgi membrane"/>
    <property type="evidence" value="ECO:0007669"/>
    <property type="project" value="UniProtKB-SubCell"/>
</dbReference>